<dbReference type="PANTHER" id="PTHR34611:SF2">
    <property type="entry name" value="INACTIVE RECOMBINATION-PROMOTING NUCLEASE-LIKE PROTEIN RPNE-RELATED"/>
    <property type="match status" value="1"/>
</dbReference>
<reference evidence="2 3" key="1">
    <citation type="submission" date="2017-03" db="EMBL/GenBank/DDBJ databases">
        <title>Complete genome sequence of Candidatus 'Thiodictyon syntrophicum' sp. nov. strain Cad16T, a photolithoautotroph purple sulfur bacterium isolated from an alpine meromictic lake.</title>
        <authorList>
            <person name="Luedin S.M."/>
            <person name="Pothier J.F."/>
            <person name="Danza F."/>
            <person name="Storelli N."/>
            <person name="Wittwer M."/>
            <person name="Tonolla M."/>
        </authorList>
    </citation>
    <scope>NUCLEOTIDE SEQUENCE [LARGE SCALE GENOMIC DNA]</scope>
    <source>
        <strain evidence="2 3">Cad16T</strain>
    </source>
</reference>
<dbReference type="EMBL" id="CP020370">
    <property type="protein sequence ID" value="AUB79904.1"/>
    <property type="molecule type" value="Genomic_DNA"/>
</dbReference>
<dbReference type="KEGG" id="tsy:THSYN_02290"/>
<dbReference type="Pfam" id="PF04754">
    <property type="entry name" value="Transposase_31"/>
    <property type="match status" value="1"/>
</dbReference>
<sequence length="325" mass="36772">MSELVNPHDKLFRALLDDPIRAETLIREYLPPALRDRLADARPELVDGTFVDARLRGSQSDRLFQVRLKSGKPLLLYVLLEHKSTPDPGTPIQLLGYSARIWERYGEGRTEKLRALPPIIPLVFYHGSAVWQVPASVIDCLDTDPEVLDLVRDFRYVLHDLKPIAYERLSAERALRAGLAALKFAFERGLPLADMVRMLEDLPDGGMFEKQFFEYVVAVYDMPVQTLLDAVALAKPEREEILVTTIAQQWVNQGEMRGRAQGIKEGEAQGQRKAILLALETRFGDLDIKVRAHVAKIPDADLDVLLRRVLTASTLEGVFDDSQWH</sequence>
<protein>
    <recommendedName>
        <fullName evidence="1">Transposase (putative) YhgA-like domain-containing protein</fullName>
    </recommendedName>
</protein>
<dbReference type="Proteomes" id="UP000232638">
    <property type="component" value="Chromosome"/>
</dbReference>
<gene>
    <name evidence="2" type="ORF">THSYN_02290</name>
</gene>
<accession>A0A2K8U2U5</accession>
<evidence type="ECO:0000259" key="1">
    <source>
        <dbReference type="Pfam" id="PF04754"/>
    </source>
</evidence>
<dbReference type="InterPro" id="IPR006842">
    <property type="entry name" value="Transposase_31"/>
</dbReference>
<proteinExistence type="predicted"/>
<dbReference type="InterPro" id="IPR051699">
    <property type="entry name" value="Rpn/YhgA-like_nuclease"/>
</dbReference>
<feature type="domain" description="Transposase (putative) YhgA-like" evidence="1">
    <location>
        <begin position="6"/>
        <end position="190"/>
    </location>
</feature>
<dbReference type="GO" id="GO:1990238">
    <property type="term" value="F:double-stranded DNA endonuclease activity"/>
    <property type="evidence" value="ECO:0007669"/>
    <property type="project" value="TreeGrafter"/>
</dbReference>
<evidence type="ECO:0000313" key="3">
    <source>
        <dbReference type="Proteomes" id="UP000232638"/>
    </source>
</evidence>
<keyword evidence="3" id="KW-1185">Reference proteome</keyword>
<name>A0A2K8U2U5_9GAMM</name>
<dbReference type="OrthoDB" id="932587at2"/>
<evidence type="ECO:0000313" key="2">
    <source>
        <dbReference type="EMBL" id="AUB79904.1"/>
    </source>
</evidence>
<dbReference type="GO" id="GO:0006310">
    <property type="term" value="P:DNA recombination"/>
    <property type="evidence" value="ECO:0007669"/>
    <property type="project" value="TreeGrafter"/>
</dbReference>
<dbReference type="RefSeq" id="WP_100917718.1">
    <property type="nucleotide sequence ID" value="NZ_CP020370.1"/>
</dbReference>
<organism evidence="2 3">
    <name type="scientific">Candidatus Thiodictyon syntrophicum</name>
    <dbReference type="NCBI Taxonomy" id="1166950"/>
    <lineage>
        <taxon>Bacteria</taxon>
        <taxon>Pseudomonadati</taxon>
        <taxon>Pseudomonadota</taxon>
        <taxon>Gammaproteobacteria</taxon>
        <taxon>Chromatiales</taxon>
        <taxon>Chromatiaceae</taxon>
        <taxon>Thiodictyon</taxon>
    </lineage>
</organism>
<dbReference type="AlphaFoldDB" id="A0A2K8U2U5"/>
<dbReference type="PANTHER" id="PTHR34611">
    <property type="match status" value="1"/>
</dbReference>